<accession>A0A0D0AGS1</accession>
<dbReference type="AlphaFoldDB" id="A0A0D0AGS1"/>
<sequence>MILTAPQNSSRPSFQAIEKLRSVLREPFQPLYDAYQGPALQLTSAVLSNILDEKLSDAYIHGDPRLYAEWDKTAYVLLSGVLDALEKPPNDHFKVDVGKFLYPTICGFFFRERSQAGPRSSVELCVTAFSILSEAAHGQKSNQIFLRDGAYLGPARLGVMISTSRDYLITESLLTLFARLLSTERAAGGGSMRTQFVQETLGSPELFKCNEELARILHEASTSDWNTIAIQLISAMAKSDITYPQPFSVKEINACGYVFPQPDASDRLILDRQGFLANVILPTGDVCDSLMVPYGHIRMVNIDTPATTLRGVGVTVGLSSAPKVGNTTLKVDSGGFYLAFSLGREDLSRFMETLRRRGIGKLSFINSTQRVVKPKKSISLASEVKFTSNSFLPVPAPDFQVSIVRVGNHGGLIDSRRRKSNTLRKVAYPTFQPS</sequence>
<dbReference type="STRING" id="765257.A0A0D0AGS1"/>
<organism evidence="1 2">
    <name type="scientific">Pisolithus microcarpus 441</name>
    <dbReference type="NCBI Taxonomy" id="765257"/>
    <lineage>
        <taxon>Eukaryota</taxon>
        <taxon>Fungi</taxon>
        <taxon>Dikarya</taxon>
        <taxon>Basidiomycota</taxon>
        <taxon>Agaricomycotina</taxon>
        <taxon>Agaricomycetes</taxon>
        <taxon>Agaricomycetidae</taxon>
        <taxon>Boletales</taxon>
        <taxon>Sclerodermatineae</taxon>
        <taxon>Pisolithaceae</taxon>
        <taxon>Pisolithus</taxon>
    </lineage>
</organism>
<reference evidence="2" key="2">
    <citation type="submission" date="2015-01" db="EMBL/GenBank/DDBJ databases">
        <title>Evolutionary Origins and Diversification of the Mycorrhizal Mutualists.</title>
        <authorList>
            <consortium name="DOE Joint Genome Institute"/>
            <consortium name="Mycorrhizal Genomics Consortium"/>
            <person name="Kohler A."/>
            <person name="Kuo A."/>
            <person name="Nagy L.G."/>
            <person name="Floudas D."/>
            <person name="Copeland A."/>
            <person name="Barry K.W."/>
            <person name="Cichocki N."/>
            <person name="Veneault-Fourrey C."/>
            <person name="LaButti K."/>
            <person name="Lindquist E.A."/>
            <person name="Lipzen A."/>
            <person name="Lundell T."/>
            <person name="Morin E."/>
            <person name="Murat C."/>
            <person name="Riley R."/>
            <person name="Ohm R."/>
            <person name="Sun H."/>
            <person name="Tunlid A."/>
            <person name="Henrissat B."/>
            <person name="Grigoriev I.V."/>
            <person name="Hibbett D.S."/>
            <person name="Martin F."/>
        </authorList>
    </citation>
    <scope>NUCLEOTIDE SEQUENCE [LARGE SCALE GENOMIC DNA]</scope>
    <source>
        <strain evidence="2">441</strain>
    </source>
</reference>
<dbReference type="HOGENOM" id="CLU_631792_0_0_1"/>
<evidence type="ECO:0000313" key="1">
    <source>
        <dbReference type="EMBL" id="KIK31278.1"/>
    </source>
</evidence>
<reference evidence="1 2" key="1">
    <citation type="submission" date="2014-04" db="EMBL/GenBank/DDBJ databases">
        <authorList>
            <consortium name="DOE Joint Genome Institute"/>
            <person name="Kuo A."/>
            <person name="Kohler A."/>
            <person name="Costa M.D."/>
            <person name="Nagy L.G."/>
            <person name="Floudas D."/>
            <person name="Copeland A."/>
            <person name="Barry K.W."/>
            <person name="Cichocki N."/>
            <person name="Veneault-Fourrey C."/>
            <person name="LaButti K."/>
            <person name="Lindquist E.A."/>
            <person name="Lipzen A."/>
            <person name="Lundell T."/>
            <person name="Morin E."/>
            <person name="Murat C."/>
            <person name="Sun H."/>
            <person name="Tunlid A."/>
            <person name="Henrissat B."/>
            <person name="Grigoriev I.V."/>
            <person name="Hibbett D.S."/>
            <person name="Martin F."/>
            <person name="Nordberg H.P."/>
            <person name="Cantor M.N."/>
            <person name="Hua S.X."/>
        </authorList>
    </citation>
    <scope>NUCLEOTIDE SEQUENCE [LARGE SCALE GENOMIC DNA]</scope>
    <source>
        <strain evidence="1 2">441</strain>
    </source>
</reference>
<dbReference type="EMBL" id="KN833685">
    <property type="protein sequence ID" value="KIK31278.1"/>
    <property type="molecule type" value="Genomic_DNA"/>
</dbReference>
<dbReference type="OrthoDB" id="3270368at2759"/>
<gene>
    <name evidence="1" type="ORF">PISMIDRAFT_139551</name>
</gene>
<proteinExistence type="predicted"/>
<evidence type="ECO:0000313" key="2">
    <source>
        <dbReference type="Proteomes" id="UP000054018"/>
    </source>
</evidence>
<name>A0A0D0AGS1_9AGAM</name>
<dbReference type="Proteomes" id="UP000054018">
    <property type="component" value="Unassembled WGS sequence"/>
</dbReference>
<protein>
    <submittedName>
        <fullName evidence="1">Uncharacterized protein</fullName>
    </submittedName>
</protein>
<keyword evidence="2" id="KW-1185">Reference proteome</keyword>